<evidence type="ECO:0000256" key="1">
    <source>
        <dbReference type="ARBA" id="ARBA00004651"/>
    </source>
</evidence>
<dbReference type="RefSeq" id="WP_284359747.1">
    <property type="nucleotide sequence ID" value="NZ_BPFZ01000006.1"/>
</dbReference>
<keyword evidence="5 7" id="KW-0472">Membrane</keyword>
<keyword evidence="2" id="KW-1003">Cell membrane</keyword>
<evidence type="ECO:0000313" key="9">
    <source>
        <dbReference type="EMBL" id="GIU67026.1"/>
    </source>
</evidence>
<comment type="subcellular location">
    <subcellularLocation>
        <location evidence="1">Cell membrane</location>
        <topology evidence="1">Multi-pass membrane protein</topology>
    </subcellularLocation>
    <subcellularLocation>
        <location evidence="6">Membrane</location>
        <topology evidence="6">Multi-pass membrane protein</topology>
    </subcellularLocation>
</comment>
<keyword evidence="10" id="KW-1185">Reference proteome</keyword>
<evidence type="ECO:0000256" key="3">
    <source>
        <dbReference type="ARBA" id="ARBA00022692"/>
    </source>
</evidence>
<dbReference type="EMBL" id="BPFZ01000006">
    <property type="protein sequence ID" value="GIU67026.1"/>
    <property type="molecule type" value="Genomic_DNA"/>
</dbReference>
<feature type="transmembrane region" description="Helical" evidence="7">
    <location>
        <begin position="132"/>
        <end position="155"/>
    </location>
</feature>
<name>A0ABQ4PVN2_9PROT</name>
<keyword evidence="6" id="KW-0653">Protein transport</keyword>
<dbReference type="InterPro" id="IPR002898">
    <property type="entry name" value="MotA_ExbB_proton_chnl"/>
</dbReference>
<reference evidence="9" key="2">
    <citation type="journal article" date="2023" name="ISME Commun">
        <title>Characterization of a bloom-associated alphaproteobacterial lineage, 'Candidatus Phycosocius': insights into freshwater algal-bacterial interactions.</title>
        <authorList>
            <person name="Tanabe Y."/>
            <person name="Yamaguchi H."/>
            <person name="Yoshida M."/>
            <person name="Kai A."/>
            <person name="Okazaki Y."/>
        </authorList>
    </citation>
    <scope>NUCLEOTIDE SEQUENCE</scope>
    <source>
        <strain evidence="9">BOTRYCO-1</strain>
    </source>
</reference>
<keyword evidence="3 7" id="KW-0812">Transmembrane</keyword>
<evidence type="ECO:0000259" key="8">
    <source>
        <dbReference type="Pfam" id="PF01618"/>
    </source>
</evidence>
<evidence type="ECO:0000256" key="7">
    <source>
        <dbReference type="SAM" id="Phobius"/>
    </source>
</evidence>
<dbReference type="InterPro" id="IPR050790">
    <property type="entry name" value="ExbB/TolQ_transport"/>
</dbReference>
<feature type="transmembrane region" description="Helical" evidence="7">
    <location>
        <begin position="175"/>
        <end position="200"/>
    </location>
</feature>
<evidence type="ECO:0000256" key="5">
    <source>
        <dbReference type="ARBA" id="ARBA00023136"/>
    </source>
</evidence>
<sequence length="230" mass="24530">MDAVFSATGFSFLDLFLKADWIVKAVMIGLALASVWSWAVAIDKWLQMRRLEAGARLVEAALAEGRGIEAIEDSAKPGDATARVVGVGMAEARLAKRTPNQTEAGLERAIERMERVMQAATARELAKAERGIAVLATIGSSAPFIGLFGTVWGIMNAFRGIAQSRDTNLAVVAPGIAEALFATALGLLAAIPAVIFYNWLSGSLDRFAVRLDALSDDVIARASRRLQDPS</sequence>
<gene>
    <name evidence="9" type="primary">tolQ</name>
    <name evidence="9" type="ORF">PsB1_1180</name>
</gene>
<dbReference type="PANTHER" id="PTHR30625">
    <property type="entry name" value="PROTEIN TOLQ"/>
    <property type="match status" value="1"/>
</dbReference>
<evidence type="ECO:0000256" key="6">
    <source>
        <dbReference type="RuleBase" id="RU004057"/>
    </source>
</evidence>
<protein>
    <submittedName>
        <fullName evidence="9">Tol-Pal system subunit TolQ</fullName>
    </submittedName>
</protein>
<comment type="similarity">
    <text evidence="6">Belongs to the exbB/tolQ family.</text>
</comment>
<keyword evidence="6" id="KW-0813">Transport</keyword>
<keyword evidence="4 7" id="KW-1133">Transmembrane helix</keyword>
<dbReference type="PANTHER" id="PTHR30625:SF3">
    <property type="entry name" value="TOL-PAL SYSTEM PROTEIN TOLQ"/>
    <property type="match status" value="1"/>
</dbReference>
<evidence type="ECO:0000313" key="10">
    <source>
        <dbReference type="Proteomes" id="UP001161064"/>
    </source>
</evidence>
<accession>A0ABQ4PVN2</accession>
<reference evidence="9" key="1">
    <citation type="submission" date="2021-05" db="EMBL/GenBank/DDBJ databases">
        <authorList>
            <person name="Tanabe Y."/>
        </authorList>
    </citation>
    <scope>NUCLEOTIDE SEQUENCE</scope>
    <source>
        <strain evidence="9">BOTRYCO-1</strain>
    </source>
</reference>
<proteinExistence type="inferred from homology"/>
<evidence type="ECO:0000256" key="4">
    <source>
        <dbReference type="ARBA" id="ARBA00022989"/>
    </source>
</evidence>
<comment type="caution">
    <text evidence="9">The sequence shown here is derived from an EMBL/GenBank/DDBJ whole genome shotgun (WGS) entry which is preliminary data.</text>
</comment>
<organism evidence="9 10">
    <name type="scientific">Candidatus Phycosocius spiralis</name>
    <dbReference type="NCBI Taxonomy" id="2815099"/>
    <lineage>
        <taxon>Bacteria</taxon>
        <taxon>Pseudomonadati</taxon>
        <taxon>Pseudomonadota</taxon>
        <taxon>Alphaproteobacteria</taxon>
        <taxon>Caulobacterales</taxon>
        <taxon>Caulobacterales incertae sedis</taxon>
        <taxon>Candidatus Phycosocius</taxon>
    </lineage>
</organism>
<dbReference type="Pfam" id="PF01618">
    <property type="entry name" value="MotA_ExbB"/>
    <property type="match status" value="1"/>
</dbReference>
<feature type="domain" description="MotA/TolQ/ExbB proton channel" evidence="8">
    <location>
        <begin position="107"/>
        <end position="211"/>
    </location>
</feature>
<dbReference type="Proteomes" id="UP001161064">
    <property type="component" value="Unassembled WGS sequence"/>
</dbReference>
<evidence type="ECO:0000256" key="2">
    <source>
        <dbReference type="ARBA" id="ARBA00022475"/>
    </source>
</evidence>
<feature type="transmembrane region" description="Helical" evidence="7">
    <location>
        <begin position="21"/>
        <end position="41"/>
    </location>
</feature>